<dbReference type="Proteomes" id="UP001141806">
    <property type="component" value="Unassembled WGS sequence"/>
</dbReference>
<proteinExistence type="predicted"/>
<keyword evidence="1" id="KW-1133">Transmembrane helix</keyword>
<keyword evidence="3" id="KW-1185">Reference proteome</keyword>
<feature type="transmembrane region" description="Helical" evidence="1">
    <location>
        <begin position="56"/>
        <end position="76"/>
    </location>
</feature>
<dbReference type="AlphaFoldDB" id="A0A9Q0KUN2"/>
<evidence type="ECO:0000256" key="1">
    <source>
        <dbReference type="SAM" id="Phobius"/>
    </source>
</evidence>
<evidence type="ECO:0000313" key="2">
    <source>
        <dbReference type="EMBL" id="KAJ4977153.1"/>
    </source>
</evidence>
<reference evidence="2" key="1">
    <citation type="journal article" date="2023" name="Plant J.">
        <title>The genome of the king protea, Protea cynaroides.</title>
        <authorList>
            <person name="Chang J."/>
            <person name="Duong T.A."/>
            <person name="Schoeman C."/>
            <person name="Ma X."/>
            <person name="Roodt D."/>
            <person name="Barker N."/>
            <person name="Li Z."/>
            <person name="Van de Peer Y."/>
            <person name="Mizrachi E."/>
        </authorList>
    </citation>
    <scope>NUCLEOTIDE SEQUENCE</scope>
    <source>
        <tissue evidence="2">Young leaves</tissue>
    </source>
</reference>
<keyword evidence="1" id="KW-0472">Membrane</keyword>
<organism evidence="2 3">
    <name type="scientific">Protea cynaroides</name>
    <dbReference type="NCBI Taxonomy" id="273540"/>
    <lineage>
        <taxon>Eukaryota</taxon>
        <taxon>Viridiplantae</taxon>
        <taxon>Streptophyta</taxon>
        <taxon>Embryophyta</taxon>
        <taxon>Tracheophyta</taxon>
        <taxon>Spermatophyta</taxon>
        <taxon>Magnoliopsida</taxon>
        <taxon>Proteales</taxon>
        <taxon>Proteaceae</taxon>
        <taxon>Protea</taxon>
    </lineage>
</organism>
<sequence>MESSLTSQSPQQDLHLHQPLLSKEQQGNDQLESILSDEQLPWFNRFSLATFIELKMLFYLAAPVVIMYIINFLIVISTQIFCGHLGNLELAAANLGNTGAQMFTYGLMVSSIN</sequence>
<protein>
    <submittedName>
        <fullName evidence="2">Uncharacterized protein</fullName>
    </submittedName>
</protein>
<comment type="caution">
    <text evidence="2">The sequence shown here is derived from an EMBL/GenBank/DDBJ whole genome shotgun (WGS) entry which is preliminary data.</text>
</comment>
<gene>
    <name evidence="2" type="ORF">NE237_002259</name>
</gene>
<accession>A0A9Q0KUN2</accession>
<dbReference type="OrthoDB" id="2126698at2759"/>
<dbReference type="EMBL" id="JAMYWD010000003">
    <property type="protein sequence ID" value="KAJ4977153.1"/>
    <property type="molecule type" value="Genomic_DNA"/>
</dbReference>
<name>A0A9Q0KUN2_9MAGN</name>
<evidence type="ECO:0000313" key="3">
    <source>
        <dbReference type="Proteomes" id="UP001141806"/>
    </source>
</evidence>
<keyword evidence="1" id="KW-0812">Transmembrane</keyword>